<feature type="compositionally biased region" description="Basic and acidic residues" evidence="1">
    <location>
        <begin position="94"/>
        <end position="103"/>
    </location>
</feature>
<evidence type="ECO:0000313" key="2">
    <source>
        <dbReference type="EMBL" id="KAK5945514.1"/>
    </source>
</evidence>
<name>A0ABR0RZ31_9EURO</name>
<evidence type="ECO:0000256" key="1">
    <source>
        <dbReference type="SAM" id="MobiDB-lite"/>
    </source>
</evidence>
<dbReference type="EMBL" id="JAVHJV010000002">
    <property type="protein sequence ID" value="KAK5945514.1"/>
    <property type="molecule type" value="Genomic_DNA"/>
</dbReference>
<organism evidence="2 3">
    <name type="scientific">Knufia obscura</name>
    <dbReference type="NCBI Taxonomy" id="1635080"/>
    <lineage>
        <taxon>Eukaryota</taxon>
        <taxon>Fungi</taxon>
        <taxon>Dikarya</taxon>
        <taxon>Ascomycota</taxon>
        <taxon>Pezizomycotina</taxon>
        <taxon>Eurotiomycetes</taxon>
        <taxon>Chaetothyriomycetidae</taxon>
        <taxon>Chaetothyriales</taxon>
        <taxon>Trichomeriaceae</taxon>
        <taxon>Knufia</taxon>
    </lineage>
</organism>
<proteinExistence type="predicted"/>
<feature type="region of interest" description="Disordered" evidence="1">
    <location>
        <begin position="67"/>
        <end position="126"/>
    </location>
</feature>
<keyword evidence="3" id="KW-1185">Reference proteome</keyword>
<reference evidence="2 3" key="1">
    <citation type="journal article" date="2023" name="Res Sq">
        <title>Genomic and morphological characterization of Knufia obscura isolated from the Mars 2020 spacecraft assembly facility.</title>
        <authorList>
            <person name="Chander A.M."/>
            <person name="Teixeira M.M."/>
            <person name="Singh N.K."/>
            <person name="Williams M.P."/>
            <person name="Parker C.W."/>
            <person name="Leo P."/>
            <person name="Stajich J.E."/>
            <person name="Torok T."/>
            <person name="Tighe S."/>
            <person name="Mason C.E."/>
            <person name="Venkateswaran K."/>
        </authorList>
    </citation>
    <scope>NUCLEOTIDE SEQUENCE [LARGE SCALE GENOMIC DNA]</scope>
    <source>
        <strain evidence="2 3">CCFEE 5817</strain>
    </source>
</reference>
<protein>
    <submittedName>
        <fullName evidence="2">Uncharacterized protein</fullName>
    </submittedName>
</protein>
<dbReference type="Proteomes" id="UP001334248">
    <property type="component" value="Unassembled WGS sequence"/>
</dbReference>
<gene>
    <name evidence="2" type="ORF">PMZ80_002719</name>
</gene>
<comment type="caution">
    <text evidence="2">The sequence shown here is derived from an EMBL/GenBank/DDBJ whole genome shotgun (WGS) entry which is preliminary data.</text>
</comment>
<dbReference type="GeneID" id="89996168"/>
<sequence>MANAPSGPAKGSAMTDLLRLRRLERIENVLKEDHPETYEKVMKRVDEASPPPVHRIKDGMRKVLNKVTKRKSRPRPTAQEQHAVANENVMTQESARDDHDEHNGATTAQVDTVVFTEEPSSNPQDITSFSAAEIEQVMSTEGPGSNKDLFDKFEAEQAERARRRTLYGN</sequence>
<evidence type="ECO:0000313" key="3">
    <source>
        <dbReference type="Proteomes" id="UP001334248"/>
    </source>
</evidence>
<dbReference type="RefSeq" id="XP_064733604.1">
    <property type="nucleotide sequence ID" value="XM_064871151.1"/>
</dbReference>
<accession>A0ABR0RZ31</accession>